<keyword evidence="1" id="KW-0175">Coiled coil</keyword>
<evidence type="ECO:0000256" key="1">
    <source>
        <dbReference type="SAM" id="Coils"/>
    </source>
</evidence>
<organism evidence="2 3">
    <name type="scientific">Acaulospora morrowiae</name>
    <dbReference type="NCBI Taxonomy" id="94023"/>
    <lineage>
        <taxon>Eukaryota</taxon>
        <taxon>Fungi</taxon>
        <taxon>Fungi incertae sedis</taxon>
        <taxon>Mucoromycota</taxon>
        <taxon>Glomeromycotina</taxon>
        <taxon>Glomeromycetes</taxon>
        <taxon>Diversisporales</taxon>
        <taxon>Acaulosporaceae</taxon>
        <taxon>Acaulospora</taxon>
    </lineage>
</organism>
<feature type="coiled-coil region" evidence="1">
    <location>
        <begin position="22"/>
        <end position="49"/>
    </location>
</feature>
<proteinExistence type="predicted"/>
<feature type="non-terminal residue" evidence="2">
    <location>
        <position position="1"/>
    </location>
</feature>
<feature type="non-terminal residue" evidence="2">
    <location>
        <position position="205"/>
    </location>
</feature>
<gene>
    <name evidence="2" type="ORF">AMORRO_LOCUS13631</name>
</gene>
<evidence type="ECO:0000313" key="2">
    <source>
        <dbReference type="EMBL" id="CAG8725521.1"/>
    </source>
</evidence>
<dbReference type="Proteomes" id="UP000789342">
    <property type="component" value="Unassembled WGS sequence"/>
</dbReference>
<dbReference type="AlphaFoldDB" id="A0A9N9I9C2"/>
<sequence length="205" mass="23871">NDSLDKITTSNVITQQWNCFKIQTEQEDLDCLMKILKGIENEIMDKERKQHIRSLQNINQPNNSDYNGNELLSLKDMGFLRGKFEEKTNYKDLALNNIALLKNKIKKKDTSLHEHIFTKLSNIDVDKLSNDDPLYIGVIDLGSNKYSIAESDYETLVRNDIQNLRKFVLPSRDVVMHDQWVEDNYIKERIASGIIDILLQEIKLN</sequence>
<name>A0A9N9I9C2_9GLOM</name>
<dbReference type="OrthoDB" id="2416492at2759"/>
<dbReference type="EMBL" id="CAJVPV010024068">
    <property type="protein sequence ID" value="CAG8725521.1"/>
    <property type="molecule type" value="Genomic_DNA"/>
</dbReference>
<protein>
    <submittedName>
        <fullName evidence="2">3135_t:CDS:1</fullName>
    </submittedName>
</protein>
<reference evidence="2" key="1">
    <citation type="submission" date="2021-06" db="EMBL/GenBank/DDBJ databases">
        <authorList>
            <person name="Kallberg Y."/>
            <person name="Tangrot J."/>
            <person name="Rosling A."/>
        </authorList>
    </citation>
    <scope>NUCLEOTIDE SEQUENCE</scope>
    <source>
        <strain evidence="2">CL551</strain>
    </source>
</reference>
<accession>A0A9N9I9C2</accession>
<keyword evidence="3" id="KW-1185">Reference proteome</keyword>
<comment type="caution">
    <text evidence="2">The sequence shown here is derived from an EMBL/GenBank/DDBJ whole genome shotgun (WGS) entry which is preliminary data.</text>
</comment>
<evidence type="ECO:0000313" key="3">
    <source>
        <dbReference type="Proteomes" id="UP000789342"/>
    </source>
</evidence>